<protein>
    <submittedName>
        <fullName evidence="1">Uncharacterized protein</fullName>
    </submittedName>
</protein>
<dbReference type="Proteomes" id="UP000541810">
    <property type="component" value="Unassembled WGS sequence"/>
</dbReference>
<dbReference type="EMBL" id="JACHGY010000001">
    <property type="protein sequence ID" value="MBB6429919.1"/>
    <property type="molecule type" value="Genomic_DNA"/>
</dbReference>
<evidence type="ECO:0000313" key="1">
    <source>
        <dbReference type="EMBL" id="MBB6429919.1"/>
    </source>
</evidence>
<keyword evidence="2" id="KW-1185">Reference proteome</keyword>
<proteinExistence type="predicted"/>
<sequence>MTALAYIVTYGTALEEASKTPSIILYDDFVDVEGVPFATTWTLHYWNPESGIDGPPKGTAKVSNISFVDTPKNAYVKPAGAVEATAPGQ</sequence>
<name>A0A7X0H632_9BACT</name>
<reference evidence="1 2" key="1">
    <citation type="submission" date="2020-08" db="EMBL/GenBank/DDBJ databases">
        <title>Genomic Encyclopedia of Type Strains, Phase IV (KMG-IV): sequencing the most valuable type-strain genomes for metagenomic binning, comparative biology and taxonomic classification.</title>
        <authorList>
            <person name="Goeker M."/>
        </authorList>
    </citation>
    <scope>NUCLEOTIDE SEQUENCE [LARGE SCALE GENOMIC DNA]</scope>
    <source>
        <strain evidence="1 2">DSM 103725</strain>
    </source>
</reference>
<organism evidence="1 2">
    <name type="scientific">Algisphaera agarilytica</name>
    <dbReference type="NCBI Taxonomy" id="1385975"/>
    <lineage>
        <taxon>Bacteria</taxon>
        <taxon>Pseudomonadati</taxon>
        <taxon>Planctomycetota</taxon>
        <taxon>Phycisphaerae</taxon>
        <taxon>Phycisphaerales</taxon>
        <taxon>Phycisphaeraceae</taxon>
        <taxon>Algisphaera</taxon>
    </lineage>
</organism>
<comment type="caution">
    <text evidence="1">The sequence shown here is derived from an EMBL/GenBank/DDBJ whole genome shotgun (WGS) entry which is preliminary data.</text>
</comment>
<dbReference type="AlphaFoldDB" id="A0A7X0H632"/>
<gene>
    <name evidence="1" type="ORF">HNQ40_001725</name>
</gene>
<dbReference type="RefSeq" id="WP_184677471.1">
    <property type="nucleotide sequence ID" value="NZ_JACHGY010000001.1"/>
</dbReference>
<evidence type="ECO:0000313" key="2">
    <source>
        <dbReference type="Proteomes" id="UP000541810"/>
    </source>
</evidence>
<accession>A0A7X0H632</accession>